<dbReference type="Proteomes" id="UP000029640">
    <property type="component" value="Unassembled WGS sequence"/>
</dbReference>
<evidence type="ECO:0000259" key="1">
    <source>
        <dbReference type="PROSITE" id="PS51186"/>
    </source>
</evidence>
<dbReference type="Gene3D" id="3.40.630.30">
    <property type="match status" value="1"/>
</dbReference>
<dbReference type="HOGENOM" id="CLU_056607_3_0_6"/>
<gene>
    <name evidence="2" type="ORF">HRUBRA_01507</name>
</gene>
<organism evidence="2 3">
    <name type="scientific">Pseudohaliea rubra DSM 19751</name>
    <dbReference type="NCBI Taxonomy" id="1265313"/>
    <lineage>
        <taxon>Bacteria</taxon>
        <taxon>Pseudomonadati</taxon>
        <taxon>Pseudomonadota</taxon>
        <taxon>Gammaproteobacteria</taxon>
        <taxon>Cellvibrionales</taxon>
        <taxon>Halieaceae</taxon>
        <taxon>Pseudohaliea</taxon>
    </lineage>
</organism>
<dbReference type="GO" id="GO:0016747">
    <property type="term" value="F:acyltransferase activity, transferring groups other than amino-acyl groups"/>
    <property type="evidence" value="ECO:0007669"/>
    <property type="project" value="InterPro"/>
</dbReference>
<dbReference type="EMBL" id="AUVB01000043">
    <property type="protein sequence ID" value="KGE03890.1"/>
    <property type="molecule type" value="Genomic_DNA"/>
</dbReference>
<dbReference type="SUPFAM" id="SSF55729">
    <property type="entry name" value="Acyl-CoA N-acyltransferases (Nat)"/>
    <property type="match status" value="1"/>
</dbReference>
<sequence length="165" mass="18442">MLASTGREEATMATADHWEALRFDTLGVRRLYDILALRQAVFVVEQDCPYLDCDGLDEAAWHVFCRRGETLLAYQRCLPPGTPYPESSIGRIIVPEAARGRGLGRELVRRGIAFNREQWPGQGIRIGAQARLTAFYESLGFTVDGGSYDEDGIDHIHMTLPAESR</sequence>
<keyword evidence="3" id="KW-1185">Reference proteome</keyword>
<evidence type="ECO:0000313" key="2">
    <source>
        <dbReference type="EMBL" id="KGE03890.1"/>
    </source>
</evidence>
<comment type="caution">
    <text evidence="2">The sequence shown here is derived from an EMBL/GenBank/DDBJ whole genome shotgun (WGS) entry which is preliminary data.</text>
</comment>
<dbReference type="InterPro" id="IPR016181">
    <property type="entry name" value="Acyl_CoA_acyltransferase"/>
</dbReference>
<dbReference type="PATRIC" id="fig|1265313.6.peg.1490"/>
<dbReference type="CDD" id="cd04301">
    <property type="entry name" value="NAT_SF"/>
    <property type="match status" value="1"/>
</dbReference>
<protein>
    <submittedName>
        <fullName evidence="2">ElaA protein</fullName>
    </submittedName>
</protein>
<feature type="domain" description="N-acetyltransferase" evidence="1">
    <location>
        <begin position="21"/>
        <end position="163"/>
    </location>
</feature>
<name>A0A095VR79_9GAMM</name>
<dbReference type="AlphaFoldDB" id="A0A095VR79"/>
<reference evidence="2 3" key="1">
    <citation type="journal article" date="2014" name="Genome Announc.">
        <title>Genome Sequence of Gammaproteobacterial Pseudohaliea rubra Type Strain DSM 19751, Isolated from Coastal Seawater of the Mediterranean Sea.</title>
        <authorList>
            <person name="Spring S."/>
            <person name="Fiebig A."/>
            <person name="Riedel T."/>
            <person name="Goker M."/>
            <person name="Klenk H.P."/>
        </authorList>
    </citation>
    <scope>NUCLEOTIDE SEQUENCE [LARGE SCALE GENOMIC DNA]</scope>
    <source>
        <strain evidence="2 3">DSM 19751</strain>
    </source>
</reference>
<proteinExistence type="predicted"/>
<dbReference type="InterPro" id="IPR000182">
    <property type="entry name" value="GNAT_dom"/>
</dbReference>
<accession>A0A095VR79</accession>
<dbReference type="STRING" id="1265313.HRUBRA_01507"/>
<dbReference type="Pfam" id="PF13673">
    <property type="entry name" value="Acetyltransf_10"/>
    <property type="match status" value="1"/>
</dbReference>
<evidence type="ECO:0000313" key="3">
    <source>
        <dbReference type="Proteomes" id="UP000029640"/>
    </source>
</evidence>
<dbReference type="eggNOG" id="COG2153">
    <property type="taxonomic scope" value="Bacteria"/>
</dbReference>
<dbReference type="PROSITE" id="PS51186">
    <property type="entry name" value="GNAT"/>
    <property type="match status" value="1"/>
</dbReference>